<protein>
    <submittedName>
        <fullName evidence="5">AraC-type DNA-binding protein</fullName>
    </submittedName>
</protein>
<evidence type="ECO:0000256" key="1">
    <source>
        <dbReference type="ARBA" id="ARBA00023015"/>
    </source>
</evidence>
<dbReference type="AlphaFoldDB" id="A0A1G9IQN8"/>
<dbReference type="OrthoDB" id="799767at2"/>
<evidence type="ECO:0000256" key="2">
    <source>
        <dbReference type="ARBA" id="ARBA00023125"/>
    </source>
</evidence>
<dbReference type="InterPro" id="IPR018060">
    <property type="entry name" value="HTH_AraC"/>
</dbReference>
<dbReference type="SUPFAM" id="SSF46689">
    <property type="entry name" value="Homeodomain-like"/>
    <property type="match status" value="2"/>
</dbReference>
<sequence length="323" mass="36253">MPPGASLQEWNEELTLPGQFQVVAASAQKTYRIETTGTGRLSCVQLAFGEVVISQAQVQLPQPALLQRSSVGESVEMIFLLSGDSTETSENPASAPLWGAQHNLYYDVGGAQQIELVPDEGRYEVTVIHLPKPYFLRLLREEASDLAFLASFQDGQPGFLCAEHLAMTPQVRWVLHELQHYAGQGVLKRLFLEAKVLELLTLQLAQMAQRWDESATSPETEFRPLQEARKILDDHWQRPPTIVQLAKRVGVNEFRLKKGFKETFGTTIFGYVSDLKMTHAKRMLLHEGRTVTETATAVGYKNPQHFTAAFKRCYGILPSELKQ</sequence>
<evidence type="ECO:0000259" key="4">
    <source>
        <dbReference type="PROSITE" id="PS01124"/>
    </source>
</evidence>
<reference evidence="5 6" key="1">
    <citation type="submission" date="2016-10" db="EMBL/GenBank/DDBJ databases">
        <authorList>
            <person name="de Groot N.N."/>
        </authorList>
    </citation>
    <scope>NUCLEOTIDE SEQUENCE [LARGE SCALE GENOMIC DNA]</scope>
    <source>
        <strain evidence="5 6">DSM 25186</strain>
    </source>
</reference>
<dbReference type="SMART" id="SM00342">
    <property type="entry name" value="HTH_ARAC"/>
    <property type="match status" value="1"/>
</dbReference>
<dbReference type="PRINTS" id="PR00032">
    <property type="entry name" value="HTHARAC"/>
</dbReference>
<name>A0A1G9IQN8_9BACT</name>
<proteinExistence type="predicted"/>
<dbReference type="PANTHER" id="PTHR47893:SF1">
    <property type="entry name" value="REGULATORY PROTEIN PCHR"/>
    <property type="match status" value="1"/>
</dbReference>
<gene>
    <name evidence="5" type="ORF">SAMN05421823_10568</name>
</gene>
<keyword evidence="1" id="KW-0805">Transcription regulation</keyword>
<dbReference type="InterPro" id="IPR018062">
    <property type="entry name" value="HTH_AraC-typ_CS"/>
</dbReference>
<dbReference type="Pfam" id="PF12833">
    <property type="entry name" value="HTH_18"/>
    <property type="match status" value="1"/>
</dbReference>
<dbReference type="InterPro" id="IPR053142">
    <property type="entry name" value="PchR_regulatory_protein"/>
</dbReference>
<keyword evidence="6" id="KW-1185">Reference proteome</keyword>
<keyword evidence="3" id="KW-0804">Transcription</keyword>
<dbReference type="STRING" id="1075417.SAMN05421823_10568"/>
<evidence type="ECO:0000313" key="5">
    <source>
        <dbReference type="EMBL" id="SDL27174.1"/>
    </source>
</evidence>
<feature type="domain" description="HTH araC/xylS-type" evidence="4">
    <location>
        <begin position="226"/>
        <end position="323"/>
    </location>
</feature>
<dbReference type="GO" id="GO:0043565">
    <property type="term" value="F:sequence-specific DNA binding"/>
    <property type="evidence" value="ECO:0007669"/>
    <property type="project" value="InterPro"/>
</dbReference>
<dbReference type="InterPro" id="IPR020449">
    <property type="entry name" value="Tscrpt_reg_AraC-type_HTH"/>
</dbReference>
<dbReference type="PANTHER" id="PTHR47893">
    <property type="entry name" value="REGULATORY PROTEIN PCHR"/>
    <property type="match status" value="1"/>
</dbReference>
<keyword evidence="2 5" id="KW-0238">DNA-binding</keyword>
<dbReference type="Gene3D" id="1.10.10.60">
    <property type="entry name" value="Homeodomain-like"/>
    <property type="match status" value="1"/>
</dbReference>
<accession>A0A1G9IQN8</accession>
<organism evidence="5 6">
    <name type="scientific">Catalinimonas alkaloidigena</name>
    <dbReference type="NCBI Taxonomy" id="1075417"/>
    <lineage>
        <taxon>Bacteria</taxon>
        <taxon>Pseudomonadati</taxon>
        <taxon>Bacteroidota</taxon>
        <taxon>Cytophagia</taxon>
        <taxon>Cytophagales</taxon>
        <taxon>Catalimonadaceae</taxon>
        <taxon>Catalinimonas</taxon>
    </lineage>
</organism>
<dbReference type="PROSITE" id="PS01124">
    <property type="entry name" value="HTH_ARAC_FAMILY_2"/>
    <property type="match status" value="1"/>
</dbReference>
<evidence type="ECO:0000256" key="3">
    <source>
        <dbReference type="ARBA" id="ARBA00023163"/>
    </source>
</evidence>
<evidence type="ECO:0000313" key="6">
    <source>
        <dbReference type="Proteomes" id="UP000198510"/>
    </source>
</evidence>
<dbReference type="InterPro" id="IPR009057">
    <property type="entry name" value="Homeodomain-like_sf"/>
</dbReference>
<dbReference type="EMBL" id="FNFO01000005">
    <property type="protein sequence ID" value="SDL27174.1"/>
    <property type="molecule type" value="Genomic_DNA"/>
</dbReference>
<dbReference type="Proteomes" id="UP000198510">
    <property type="component" value="Unassembled WGS sequence"/>
</dbReference>
<dbReference type="GO" id="GO:0003700">
    <property type="term" value="F:DNA-binding transcription factor activity"/>
    <property type="evidence" value="ECO:0007669"/>
    <property type="project" value="InterPro"/>
</dbReference>
<dbReference type="PROSITE" id="PS00041">
    <property type="entry name" value="HTH_ARAC_FAMILY_1"/>
    <property type="match status" value="1"/>
</dbReference>
<dbReference type="RefSeq" id="WP_089683003.1">
    <property type="nucleotide sequence ID" value="NZ_FNFO01000005.1"/>
</dbReference>